<dbReference type="SUPFAM" id="SSF52317">
    <property type="entry name" value="Class I glutamine amidotransferase-like"/>
    <property type="match status" value="1"/>
</dbReference>
<dbReference type="InterPro" id="IPR029062">
    <property type="entry name" value="Class_I_gatase-like"/>
</dbReference>
<dbReference type="InterPro" id="IPR017926">
    <property type="entry name" value="GATASE"/>
</dbReference>
<dbReference type="GO" id="GO:0005829">
    <property type="term" value="C:cytosol"/>
    <property type="evidence" value="ECO:0007669"/>
    <property type="project" value="TreeGrafter"/>
</dbReference>
<dbReference type="PANTHER" id="PTHR11922:SF2">
    <property type="entry name" value="GMP SYNTHASE [GLUTAMINE-HYDROLYZING]"/>
    <property type="match status" value="1"/>
</dbReference>
<evidence type="ECO:0000256" key="3">
    <source>
        <dbReference type="ARBA" id="ARBA00022749"/>
    </source>
</evidence>
<evidence type="ECO:0000256" key="2">
    <source>
        <dbReference type="ARBA" id="ARBA00022741"/>
    </source>
</evidence>
<dbReference type="GO" id="GO:0003921">
    <property type="term" value="F:GMP synthase activity"/>
    <property type="evidence" value="ECO:0007669"/>
    <property type="project" value="TreeGrafter"/>
</dbReference>
<keyword evidence="2" id="KW-0547">Nucleotide-binding</keyword>
<evidence type="ECO:0000256" key="1">
    <source>
        <dbReference type="ARBA" id="ARBA00022598"/>
    </source>
</evidence>
<evidence type="ECO:0000256" key="5">
    <source>
        <dbReference type="ARBA" id="ARBA00022840"/>
    </source>
</evidence>
<protein>
    <recommendedName>
        <fullName evidence="6">Glutamine amidotransferase domain-containing protein</fullName>
    </recommendedName>
</protein>
<accession>A0A6C0KU08</accession>
<proteinExistence type="predicted"/>
<dbReference type="PANTHER" id="PTHR11922">
    <property type="entry name" value="GMP SYNTHASE-RELATED"/>
    <property type="match status" value="1"/>
</dbReference>
<keyword evidence="3" id="KW-0332">GMP biosynthesis</keyword>
<keyword evidence="5" id="KW-0067">ATP-binding</keyword>
<keyword evidence="4" id="KW-0658">Purine biosynthesis</keyword>
<evidence type="ECO:0000313" key="7">
    <source>
        <dbReference type="EMBL" id="QHU21445.1"/>
    </source>
</evidence>
<name>A0A6C0KU08_9ZZZZ</name>
<feature type="domain" description="Glutamine amidotransferase" evidence="6">
    <location>
        <begin position="68"/>
        <end position="229"/>
    </location>
</feature>
<dbReference type="EMBL" id="MN740990">
    <property type="protein sequence ID" value="QHU21445.1"/>
    <property type="molecule type" value="Genomic_DNA"/>
</dbReference>
<reference evidence="7" key="1">
    <citation type="journal article" date="2020" name="Nature">
        <title>Giant virus diversity and host interactions through global metagenomics.</title>
        <authorList>
            <person name="Schulz F."/>
            <person name="Roux S."/>
            <person name="Paez-Espino D."/>
            <person name="Jungbluth S."/>
            <person name="Walsh D.A."/>
            <person name="Denef V.J."/>
            <person name="McMahon K.D."/>
            <person name="Konstantinidis K.T."/>
            <person name="Eloe-Fadrosh E.A."/>
            <person name="Kyrpides N.C."/>
            <person name="Woyke T."/>
        </authorList>
    </citation>
    <scope>NUCLEOTIDE SEQUENCE</scope>
    <source>
        <strain evidence="7">GVMAG-S-3300013094-109</strain>
    </source>
</reference>
<dbReference type="Pfam" id="PF00117">
    <property type="entry name" value="GATase"/>
    <property type="match status" value="1"/>
</dbReference>
<dbReference type="PROSITE" id="PS51273">
    <property type="entry name" value="GATASE_TYPE_1"/>
    <property type="match status" value="1"/>
</dbReference>
<dbReference type="Gene3D" id="3.40.50.880">
    <property type="match status" value="1"/>
</dbReference>
<evidence type="ECO:0000256" key="4">
    <source>
        <dbReference type="ARBA" id="ARBA00022755"/>
    </source>
</evidence>
<organism evidence="7">
    <name type="scientific">viral metagenome</name>
    <dbReference type="NCBI Taxonomy" id="1070528"/>
    <lineage>
        <taxon>unclassified sequences</taxon>
        <taxon>metagenomes</taxon>
        <taxon>organismal metagenomes</taxon>
    </lineage>
</organism>
<keyword evidence="1" id="KW-0436">Ligase</keyword>
<evidence type="ECO:0000259" key="6">
    <source>
        <dbReference type="Pfam" id="PF00117"/>
    </source>
</evidence>
<dbReference type="AlphaFoldDB" id="A0A6C0KU08"/>
<dbReference type="GO" id="GO:0005524">
    <property type="term" value="F:ATP binding"/>
    <property type="evidence" value="ECO:0007669"/>
    <property type="project" value="UniProtKB-KW"/>
</dbReference>
<sequence length="235" mass="27228">MQIIDNVQKLNTLLFPYYWEETFKIGFISILNKNNIYMILLVNNSNNIKKLSYINKLRGALESLKIPYYETTGLSNDLMKLKGKVKGIILSGSYLKLTGDILFRTFANDIRCLIEFDVPVLGICFGCQLLTMIFGGKLNNKHKFFCETTDVELDSKSPLFDRIQNMDVQFCFSDLPIASHNDGVKEIAWFNKNGKEHGCAFEFKKDKYYGTLFHPEFHEHSHIILENFVKICKKH</sequence>